<keyword evidence="11" id="KW-1185">Reference proteome</keyword>
<dbReference type="Gene3D" id="1.25.40.10">
    <property type="entry name" value="Tetratricopeptide repeat domain"/>
    <property type="match status" value="1"/>
</dbReference>
<keyword evidence="5" id="KW-0804">Transcription</keyword>
<dbReference type="InterPro" id="IPR011990">
    <property type="entry name" value="TPR-like_helical_dom_sf"/>
</dbReference>
<dbReference type="InterPro" id="IPR008984">
    <property type="entry name" value="SMAD_FHA_dom_sf"/>
</dbReference>
<keyword evidence="4 6" id="KW-0238">DNA-binding</keyword>
<dbReference type="PANTHER" id="PTHR35807">
    <property type="entry name" value="TRANSCRIPTIONAL REGULATOR REDD-RELATED"/>
    <property type="match status" value="1"/>
</dbReference>
<dbReference type="Gene3D" id="2.60.200.20">
    <property type="match status" value="1"/>
</dbReference>
<feature type="region of interest" description="Disordered" evidence="7">
    <location>
        <begin position="1"/>
        <end position="23"/>
    </location>
</feature>
<keyword evidence="3" id="KW-0805">Transcription regulation</keyword>
<proteinExistence type="inferred from homology"/>
<dbReference type="SMART" id="SM01043">
    <property type="entry name" value="BTAD"/>
    <property type="match status" value="1"/>
</dbReference>
<evidence type="ECO:0000259" key="8">
    <source>
        <dbReference type="PROSITE" id="PS50006"/>
    </source>
</evidence>
<feature type="compositionally biased region" description="Basic and acidic residues" evidence="7">
    <location>
        <begin position="1"/>
        <end position="13"/>
    </location>
</feature>
<name>A0ABQ0KG42_MYCNV</name>
<comment type="similarity">
    <text evidence="1">Belongs to the AfsR/DnrI/RedD regulatory family.</text>
</comment>
<reference evidence="10 11" key="1">
    <citation type="journal article" date="2016" name="Genome Announc.">
        <title>Draft Genome Sequences of Five Rapidly Growing Mycobacterium Species, M. thermoresistibile, M. fortuitum subsp. acetamidolyticum, M. canariasense, M. brisbanense, and M. novocastrense.</title>
        <authorList>
            <person name="Katahira K."/>
            <person name="Ogura Y."/>
            <person name="Gotoh Y."/>
            <person name="Hayashi T."/>
        </authorList>
    </citation>
    <scope>NUCLEOTIDE SEQUENCE [LARGE SCALE GENOMIC DNA]</scope>
    <source>
        <strain evidence="10 11">JCM18114</strain>
    </source>
</reference>
<evidence type="ECO:0000313" key="11">
    <source>
        <dbReference type="Proteomes" id="UP000069773"/>
    </source>
</evidence>
<evidence type="ECO:0000256" key="4">
    <source>
        <dbReference type="ARBA" id="ARBA00023125"/>
    </source>
</evidence>
<evidence type="ECO:0000256" key="2">
    <source>
        <dbReference type="ARBA" id="ARBA00022553"/>
    </source>
</evidence>
<evidence type="ECO:0000256" key="7">
    <source>
        <dbReference type="SAM" id="MobiDB-lite"/>
    </source>
</evidence>
<dbReference type="SUPFAM" id="SSF46894">
    <property type="entry name" value="C-terminal effector domain of the bipartite response regulators"/>
    <property type="match status" value="1"/>
</dbReference>
<dbReference type="Pfam" id="PF00486">
    <property type="entry name" value="Trans_reg_C"/>
    <property type="match status" value="1"/>
</dbReference>
<dbReference type="GO" id="GO:0003677">
    <property type="term" value="F:DNA binding"/>
    <property type="evidence" value="ECO:0007669"/>
    <property type="project" value="UniProtKB-KW"/>
</dbReference>
<dbReference type="CDD" id="cd00060">
    <property type="entry name" value="FHA"/>
    <property type="match status" value="1"/>
</dbReference>
<dbReference type="Pfam" id="PF03704">
    <property type="entry name" value="BTAD"/>
    <property type="match status" value="1"/>
</dbReference>
<dbReference type="InterPro" id="IPR005158">
    <property type="entry name" value="BTAD"/>
</dbReference>
<gene>
    <name evidence="10" type="ORF">RMCN_1329</name>
</gene>
<dbReference type="InterPro" id="IPR001867">
    <property type="entry name" value="OmpR/PhoB-type_DNA-bd"/>
</dbReference>
<dbReference type="InterPro" id="IPR016032">
    <property type="entry name" value="Sig_transdc_resp-reg_C-effctor"/>
</dbReference>
<keyword evidence="2" id="KW-0597">Phosphoprotein</keyword>
<dbReference type="Gene3D" id="1.10.10.10">
    <property type="entry name" value="Winged helix-like DNA-binding domain superfamily/Winged helix DNA-binding domain"/>
    <property type="match status" value="1"/>
</dbReference>
<evidence type="ECO:0000256" key="1">
    <source>
        <dbReference type="ARBA" id="ARBA00005820"/>
    </source>
</evidence>
<dbReference type="SUPFAM" id="SSF48452">
    <property type="entry name" value="TPR-like"/>
    <property type="match status" value="1"/>
</dbReference>
<evidence type="ECO:0000256" key="3">
    <source>
        <dbReference type="ARBA" id="ARBA00023015"/>
    </source>
</evidence>
<dbReference type="SMART" id="SM00862">
    <property type="entry name" value="Trans_reg_C"/>
    <property type="match status" value="1"/>
</dbReference>
<dbReference type="CDD" id="cd15831">
    <property type="entry name" value="BTAD"/>
    <property type="match status" value="1"/>
</dbReference>
<evidence type="ECO:0000256" key="6">
    <source>
        <dbReference type="PROSITE-ProRule" id="PRU01091"/>
    </source>
</evidence>
<feature type="DNA-binding region" description="OmpR/PhoB-type" evidence="6">
    <location>
        <begin position="38"/>
        <end position="153"/>
    </location>
</feature>
<dbReference type="InterPro" id="IPR051677">
    <property type="entry name" value="AfsR-DnrI-RedD_regulator"/>
</dbReference>
<dbReference type="SMART" id="SM00240">
    <property type="entry name" value="FHA"/>
    <property type="match status" value="1"/>
</dbReference>
<protein>
    <submittedName>
        <fullName evidence="10">DNA-binding transcriptional activator</fullName>
    </submittedName>
</protein>
<evidence type="ECO:0000256" key="5">
    <source>
        <dbReference type="ARBA" id="ARBA00023163"/>
    </source>
</evidence>
<dbReference type="InterPro" id="IPR036388">
    <property type="entry name" value="WH-like_DNA-bd_sf"/>
</dbReference>
<accession>A0ABQ0KG42</accession>
<evidence type="ECO:0000259" key="9">
    <source>
        <dbReference type="PROSITE" id="PS51755"/>
    </source>
</evidence>
<organism evidence="10 11">
    <name type="scientific">Mycolicibacterium novocastrense</name>
    <name type="common">Mycobacterium novocastrense</name>
    <dbReference type="NCBI Taxonomy" id="59813"/>
    <lineage>
        <taxon>Bacteria</taxon>
        <taxon>Bacillati</taxon>
        <taxon>Actinomycetota</taxon>
        <taxon>Actinomycetes</taxon>
        <taxon>Mycobacteriales</taxon>
        <taxon>Mycobacteriaceae</taxon>
        <taxon>Mycolicibacterium</taxon>
    </lineage>
</organism>
<dbReference type="Pfam" id="PF00498">
    <property type="entry name" value="FHA"/>
    <property type="match status" value="1"/>
</dbReference>
<dbReference type="PANTHER" id="PTHR35807:SF1">
    <property type="entry name" value="TRANSCRIPTIONAL REGULATOR REDD"/>
    <property type="match status" value="1"/>
</dbReference>
<dbReference type="EMBL" id="BCTA01000021">
    <property type="protein sequence ID" value="GAT08196.1"/>
    <property type="molecule type" value="Genomic_DNA"/>
</dbReference>
<dbReference type="PROSITE" id="PS50006">
    <property type="entry name" value="FHA_DOMAIN"/>
    <property type="match status" value="1"/>
</dbReference>
<comment type="caution">
    <text evidence="10">The sequence shown here is derived from an EMBL/GenBank/DDBJ whole genome shotgun (WGS) entry which is preliminary data.</text>
</comment>
<sequence>MFEHTLDRCDADATGRPLHHPQAHTDSFTTKLEHVLLLQVYTTSPPARVTMAAMTAIKIGFGVLGPLQMTVDSAPVALGTPKQRAVLAVLVMNRNRAVSTDALITAAWEQWPPAEARASLHSYISNLRKLLSNSGADPRSVLVNAPPGYRLDVDDAACDLGRFVAEKAAGVQAAAAGQFEQASHHLRTALVEWRGPVLDDLRDFQFVDAYATALTEDKLTAHTAHAEAEIACGRAYSVIAELEGLVSAHPYREPLWAQLITAYYLAERQSDALDAYQRLKATLADDLGIDPGPTVRALHERILRQQPLDVRKAAQTTAVHTIGEIAARTSIAPSSAMAALHSASGQIHRLTATATRIGRLADNDLVLAGSSVSRHHAVIIDTGTSFVITDLRSANGVDVRGERIRGTAMLGDGDSVRICDHEFTFRIEPHPA</sequence>
<evidence type="ECO:0000313" key="10">
    <source>
        <dbReference type="EMBL" id="GAT08196.1"/>
    </source>
</evidence>
<feature type="domain" description="FHA" evidence="8">
    <location>
        <begin position="355"/>
        <end position="404"/>
    </location>
</feature>
<dbReference type="InterPro" id="IPR000253">
    <property type="entry name" value="FHA_dom"/>
</dbReference>
<dbReference type="PROSITE" id="PS51755">
    <property type="entry name" value="OMPR_PHOB"/>
    <property type="match status" value="1"/>
</dbReference>
<dbReference type="SUPFAM" id="SSF49879">
    <property type="entry name" value="SMAD/FHA domain"/>
    <property type="match status" value="1"/>
</dbReference>
<feature type="domain" description="OmpR/PhoB-type" evidence="9">
    <location>
        <begin position="38"/>
        <end position="153"/>
    </location>
</feature>
<dbReference type="Proteomes" id="UP000069773">
    <property type="component" value="Unassembled WGS sequence"/>
</dbReference>